<keyword evidence="2 7" id="KW-0813">Transport</keyword>
<dbReference type="AlphaFoldDB" id="A0A5M9H7J5"/>
<evidence type="ECO:0000256" key="7">
    <source>
        <dbReference type="PROSITE-ProRule" id="PRU01360"/>
    </source>
</evidence>
<evidence type="ECO:0000313" key="10">
    <source>
        <dbReference type="Proteomes" id="UP000322918"/>
    </source>
</evidence>
<dbReference type="GO" id="GO:0009279">
    <property type="term" value="C:cell outer membrane"/>
    <property type="evidence" value="ECO:0007669"/>
    <property type="project" value="UniProtKB-SubCell"/>
</dbReference>
<dbReference type="InterPro" id="IPR023997">
    <property type="entry name" value="TonB-dep_OMP_SusC/RagA_CS"/>
</dbReference>
<keyword evidence="6 7" id="KW-0998">Cell outer membrane</keyword>
<dbReference type="InterPro" id="IPR012910">
    <property type="entry name" value="Plug_dom"/>
</dbReference>
<dbReference type="InterPro" id="IPR037066">
    <property type="entry name" value="Plug_dom_sf"/>
</dbReference>
<dbReference type="InterPro" id="IPR023996">
    <property type="entry name" value="TonB-dep_OMP_SusC/RagA"/>
</dbReference>
<protein>
    <submittedName>
        <fullName evidence="9">TonB-dependent receptor</fullName>
    </submittedName>
</protein>
<dbReference type="InterPro" id="IPR036942">
    <property type="entry name" value="Beta-barrel_TonB_sf"/>
</dbReference>
<dbReference type="InterPro" id="IPR008969">
    <property type="entry name" value="CarboxyPept-like_regulatory"/>
</dbReference>
<sequence>MSLLNKSCLRRLLILSLVLWVTPTFSHGSSLSLKRESPISIFKQEITISGVVRDKANQLLPGVSIRVIGTAISSATDINGKYQIKVPSGSSVLVFSYVGFYPLEEVAGSRRVIDVILRENIQSLNEVVVIGYGTVNRKDLTGSVGKVDIEDMNRAPVASFEDALAGRVAGVSVSSNEGQPGAGVDIVIRGANSVTQSNSPLYVIDGFPIEDPTNAAINPADIASIDVLKDASAAAIYGSRAANGVIVIETKKGKVGKPVLTYDASLGFQHIVKTMDLMNPYEFVKLQQELDPVLSSAQYLSDRDLDSYRAEAGYDWQSEMFRTAPVQIHNLSLSGGSDQTRYALSGSIYDQDGIIINSGYKRYQGRISLDQTISSKLKAGIVANYSVVKNNGRIASEMGSSGSASSYLLYSIWGYRPVAGNNADLLGNLVDPEIESTNDFRVNPVISTNNEQLHSKNNSLTANAYFTYSILKDLTLKVTGGINSRMLREDAFYNSQTSRGTPLIPTNTRGVFGTIANEEVNTWMNENTLSYKKKFGQHTLDAVGGFTLQGRSSNNYGFTSQLVPNESLGLSGLDEGVPYSTVAAETENTLASFLGRINYNYKSKYLLTASFRADGSSKFVDDNKWGYFPSAAFAWRMSSENFMKKLTAVSDAKLRVSYGLTGNNRIPDFAALSALSFSPVNPLITLTNNYSFNNQTPGKGVIPATLENRDLKWETTTQLDLGYDLGLFKNRISVSADWYKKETKDLLLNANMPYSTGYVKALKNIGSMQNSGVELSLNTVNIQNKNFSWSSNFNISFNKNKVLGLSGEESTLFSTINWEVAYEKTPLYVAEVGHPVAQFYGYQWDGIYQYEDFDVANGVYTLKPGITNNGGTVQPGDIKYKDLNGDLKVNADDRTVIGNPMPKHTGGFTNNFRYKGIDLNVFFQWSYGNDILNANRIIFEGNALNYKNLNQYASYNNRWMPDNPSNTLARVGGQGPRGVYSSREIEDGSYLRLKTVSLGYNVPAKFLSTLKVNSVYISASAQNLFTWTNYSGIDPEVSVRNSALTPGFDYSAYPRAKTVTFNLKISL</sequence>
<dbReference type="Pfam" id="PF13715">
    <property type="entry name" value="CarbopepD_reg_2"/>
    <property type="match status" value="1"/>
</dbReference>
<dbReference type="Gene3D" id="2.170.130.10">
    <property type="entry name" value="TonB-dependent receptor, plug domain"/>
    <property type="match status" value="1"/>
</dbReference>
<comment type="similarity">
    <text evidence="7">Belongs to the TonB-dependent receptor family.</text>
</comment>
<evidence type="ECO:0000313" key="9">
    <source>
        <dbReference type="EMBL" id="KAA8482856.1"/>
    </source>
</evidence>
<organism evidence="9 10">
    <name type="scientific">Arcticibacter tournemirensis</name>
    <dbReference type="NCBI Taxonomy" id="699437"/>
    <lineage>
        <taxon>Bacteria</taxon>
        <taxon>Pseudomonadati</taxon>
        <taxon>Bacteroidota</taxon>
        <taxon>Sphingobacteriia</taxon>
        <taxon>Sphingobacteriales</taxon>
        <taxon>Sphingobacteriaceae</taxon>
        <taxon>Arcticibacter</taxon>
    </lineage>
</organism>
<evidence type="ECO:0000256" key="6">
    <source>
        <dbReference type="ARBA" id="ARBA00023237"/>
    </source>
</evidence>
<keyword evidence="5 7" id="KW-0472">Membrane</keyword>
<proteinExistence type="inferred from homology"/>
<feature type="domain" description="TonB-dependent receptor plug" evidence="8">
    <location>
        <begin position="138"/>
        <end position="245"/>
    </location>
</feature>
<comment type="subcellular location">
    <subcellularLocation>
        <location evidence="1 7">Cell outer membrane</location>
        <topology evidence="1 7">Multi-pass membrane protein</topology>
    </subcellularLocation>
</comment>
<dbReference type="OrthoDB" id="9768177at2"/>
<accession>A0A5M9H7J5</accession>
<evidence type="ECO:0000256" key="2">
    <source>
        <dbReference type="ARBA" id="ARBA00022448"/>
    </source>
</evidence>
<gene>
    <name evidence="9" type="ORF">F1649_10220</name>
</gene>
<dbReference type="PROSITE" id="PS52016">
    <property type="entry name" value="TONB_DEPENDENT_REC_3"/>
    <property type="match status" value="1"/>
</dbReference>
<dbReference type="EMBL" id="VWNE01000014">
    <property type="protein sequence ID" value="KAA8482856.1"/>
    <property type="molecule type" value="Genomic_DNA"/>
</dbReference>
<dbReference type="SUPFAM" id="SSF49464">
    <property type="entry name" value="Carboxypeptidase regulatory domain-like"/>
    <property type="match status" value="1"/>
</dbReference>
<name>A0A5M9H7J5_9SPHI</name>
<evidence type="ECO:0000256" key="5">
    <source>
        <dbReference type="ARBA" id="ARBA00023136"/>
    </source>
</evidence>
<reference evidence="9 10" key="1">
    <citation type="submission" date="2019-09" db="EMBL/GenBank/DDBJ databases">
        <title>Pararcticibacter amylolyticus gen. nov., sp. nov., isolated from a rottenly hemp rope, and reclassification of Pedobacter tournemirensis as Pararcticibacter tournemirensis comb. nov.</title>
        <authorList>
            <person name="Cai Y."/>
        </authorList>
    </citation>
    <scope>NUCLEOTIDE SEQUENCE [LARGE SCALE GENOMIC DNA]</scope>
    <source>
        <strain evidence="9 10">TF5-37.2-LB10</strain>
    </source>
</reference>
<dbReference type="NCBIfam" id="TIGR04057">
    <property type="entry name" value="SusC_RagA_signa"/>
    <property type="match status" value="1"/>
</dbReference>
<dbReference type="Proteomes" id="UP000322918">
    <property type="component" value="Unassembled WGS sequence"/>
</dbReference>
<dbReference type="Gene3D" id="2.60.40.1120">
    <property type="entry name" value="Carboxypeptidase-like, regulatory domain"/>
    <property type="match status" value="1"/>
</dbReference>
<evidence type="ECO:0000256" key="4">
    <source>
        <dbReference type="ARBA" id="ARBA00022692"/>
    </source>
</evidence>
<comment type="caution">
    <text evidence="9">The sequence shown here is derived from an EMBL/GenBank/DDBJ whole genome shotgun (WGS) entry which is preliminary data.</text>
</comment>
<keyword evidence="9" id="KW-0675">Receptor</keyword>
<dbReference type="FunFam" id="2.170.130.10:FF:000008">
    <property type="entry name" value="SusC/RagA family TonB-linked outer membrane protein"/>
    <property type="match status" value="1"/>
</dbReference>
<keyword evidence="4 7" id="KW-0812">Transmembrane</keyword>
<dbReference type="InterPro" id="IPR039426">
    <property type="entry name" value="TonB-dep_rcpt-like"/>
</dbReference>
<dbReference type="NCBIfam" id="TIGR04056">
    <property type="entry name" value="OMP_RagA_SusC"/>
    <property type="match status" value="1"/>
</dbReference>
<dbReference type="RefSeq" id="WP_141814329.1">
    <property type="nucleotide sequence ID" value="NZ_VFPL01000001.1"/>
</dbReference>
<keyword evidence="3 7" id="KW-1134">Transmembrane beta strand</keyword>
<evidence type="ECO:0000256" key="1">
    <source>
        <dbReference type="ARBA" id="ARBA00004571"/>
    </source>
</evidence>
<evidence type="ECO:0000259" key="8">
    <source>
        <dbReference type="Pfam" id="PF07715"/>
    </source>
</evidence>
<evidence type="ECO:0000256" key="3">
    <source>
        <dbReference type="ARBA" id="ARBA00022452"/>
    </source>
</evidence>
<keyword evidence="10" id="KW-1185">Reference proteome</keyword>
<dbReference type="Pfam" id="PF07715">
    <property type="entry name" value="Plug"/>
    <property type="match status" value="1"/>
</dbReference>
<dbReference type="Gene3D" id="2.40.170.20">
    <property type="entry name" value="TonB-dependent receptor, beta-barrel domain"/>
    <property type="match status" value="1"/>
</dbReference>
<dbReference type="SUPFAM" id="SSF56935">
    <property type="entry name" value="Porins"/>
    <property type="match status" value="1"/>
</dbReference>